<dbReference type="AlphaFoldDB" id="A0A0Q0YD15"/>
<reference evidence="4 5" key="1">
    <citation type="submission" date="2015-10" db="EMBL/GenBank/DDBJ databases">
        <title>Corynebacteirum lowii and Corynebacterium oculi species nova, derived from human clinical disease and and emended description of Corynebacterium mastiditis.</title>
        <authorList>
            <person name="Bernard K."/>
            <person name="Pacheco A.L."/>
            <person name="Mcdougall C."/>
            <person name="Burtx T."/>
            <person name="Weibe D."/>
            <person name="Tyler S."/>
            <person name="Olson A.B."/>
            <person name="Cnockaert M."/>
            <person name="Eguchi H."/>
            <person name="Kuwahara T."/>
            <person name="Nakayama-Imaohji H."/>
            <person name="Boudewijins M."/>
            <person name="Van Hoecke F."/>
            <person name="Bernier A.-M."/>
            <person name="Vandamme P."/>
        </authorList>
    </citation>
    <scope>NUCLEOTIDE SEQUENCE [LARGE SCALE GENOMIC DNA]</scope>
    <source>
        <strain evidence="4 5">NML 130210</strain>
    </source>
</reference>
<dbReference type="GO" id="GO:0008831">
    <property type="term" value="F:dTDP-4-dehydrorhamnose reductase activity"/>
    <property type="evidence" value="ECO:0007669"/>
    <property type="project" value="UniProtKB-EC"/>
</dbReference>
<dbReference type="EC" id="1.1.1.133" evidence="2"/>
<gene>
    <name evidence="4" type="primary">rmlD</name>
    <name evidence="4" type="ORF">Cocul_00946</name>
</gene>
<sequence>MKVVVTGAAGQLGRCLRLSVPPQAQVVWCDRGLLDVTSAPAVARSPLLDGADVVLNTAAFTAVDAAEEEQEAARLLNAVAPEYLARRCAREGAHLVHVSTDYVFGARGVGAPARALEPADPVCPGTVYGRTKAAGEAAIAAVAEEHPQWRGYTVVRTAWLFSGPVLPGHRDFVSTMLRLAGEGVNPRVVNDQTGSPTFALDLARALWEVAREESAGIVHAAGSGQATWYDLARATFELAGHDPTRVHPVSTAEYPTAARRPEWSVLASQKKLPEWRDGLARALGATLSAP</sequence>
<comment type="caution">
    <text evidence="4">The sequence shown here is derived from an EMBL/GenBank/DDBJ whole genome shotgun (WGS) entry which is preliminary data.</text>
</comment>
<keyword evidence="2 4" id="KW-0560">Oxidoreductase</keyword>
<evidence type="ECO:0000313" key="4">
    <source>
        <dbReference type="EMBL" id="KQB84149.1"/>
    </source>
</evidence>
<dbReference type="STRING" id="1544416.Cocul_00946"/>
<protein>
    <recommendedName>
        <fullName evidence="2">dTDP-4-dehydrorhamnose reductase</fullName>
        <ecNumber evidence="2">1.1.1.133</ecNumber>
    </recommendedName>
</protein>
<dbReference type="CDD" id="cd05254">
    <property type="entry name" value="dTDP_HR_like_SDR_e"/>
    <property type="match status" value="1"/>
</dbReference>
<keyword evidence="2" id="KW-0521">NADP</keyword>
<evidence type="ECO:0000256" key="2">
    <source>
        <dbReference type="RuleBase" id="RU364082"/>
    </source>
</evidence>
<dbReference type="RefSeq" id="WP_055122145.1">
    <property type="nucleotide sequence ID" value="NZ_LKST01000002.1"/>
</dbReference>
<dbReference type="GO" id="GO:0005829">
    <property type="term" value="C:cytosol"/>
    <property type="evidence" value="ECO:0007669"/>
    <property type="project" value="TreeGrafter"/>
</dbReference>
<dbReference type="EMBL" id="LKST01000002">
    <property type="protein sequence ID" value="KQB84149.1"/>
    <property type="molecule type" value="Genomic_DNA"/>
</dbReference>
<dbReference type="InterPro" id="IPR036291">
    <property type="entry name" value="NAD(P)-bd_dom_sf"/>
</dbReference>
<organism evidence="4 5">
    <name type="scientific">Corynebacterium oculi</name>
    <dbReference type="NCBI Taxonomy" id="1544416"/>
    <lineage>
        <taxon>Bacteria</taxon>
        <taxon>Bacillati</taxon>
        <taxon>Actinomycetota</taxon>
        <taxon>Actinomycetes</taxon>
        <taxon>Mycobacteriales</taxon>
        <taxon>Corynebacteriaceae</taxon>
        <taxon>Corynebacterium</taxon>
    </lineage>
</organism>
<dbReference type="PATRIC" id="fig|1544416.3.peg.951"/>
<dbReference type="NCBIfam" id="TIGR01214">
    <property type="entry name" value="rmlD"/>
    <property type="match status" value="1"/>
</dbReference>
<dbReference type="Pfam" id="PF04321">
    <property type="entry name" value="RmlD_sub_bind"/>
    <property type="match status" value="1"/>
</dbReference>
<evidence type="ECO:0000313" key="5">
    <source>
        <dbReference type="Proteomes" id="UP000050517"/>
    </source>
</evidence>
<dbReference type="InterPro" id="IPR005913">
    <property type="entry name" value="dTDP_dehydrorham_reduct"/>
</dbReference>
<comment type="pathway">
    <text evidence="2">Carbohydrate biosynthesis; dTDP-L-rhamnose biosynthesis.</text>
</comment>
<keyword evidence="5" id="KW-1185">Reference proteome</keyword>
<dbReference type="Proteomes" id="UP000050517">
    <property type="component" value="Unassembled WGS sequence"/>
</dbReference>
<dbReference type="OrthoDB" id="9803892at2"/>
<name>A0A0Q0YD15_9CORY</name>
<dbReference type="PANTHER" id="PTHR10491:SF4">
    <property type="entry name" value="METHIONINE ADENOSYLTRANSFERASE 2 SUBUNIT BETA"/>
    <property type="match status" value="1"/>
</dbReference>
<proteinExistence type="inferred from homology"/>
<dbReference type="PANTHER" id="PTHR10491">
    <property type="entry name" value="DTDP-4-DEHYDRORHAMNOSE REDUCTASE"/>
    <property type="match status" value="1"/>
</dbReference>
<dbReference type="Gene3D" id="3.40.50.720">
    <property type="entry name" value="NAD(P)-binding Rossmann-like Domain"/>
    <property type="match status" value="1"/>
</dbReference>
<dbReference type="SUPFAM" id="SSF51735">
    <property type="entry name" value="NAD(P)-binding Rossmann-fold domains"/>
    <property type="match status" value="1"/>
</dbReference>
<feature type="domain" description="RmlD-like substrate binding" evidence="3">
    <location>
        <begin position="1"/>
        <end position="283"/>
    </location>
</feature>
<comment type="similarity">
    <text evidence="1 2">Belongs to the dTDP-4-dehydrorhamnose reductase family.</text>
</comment>
<dbReference type="Gene3D" id="3.90.25.10">
    <property type="entry name" value="UDP-galactose 4-epimerase, domain 1"/>
    <property type="match status" value="1"/>
</dbReference>
<dbReference type="GO" id="GO:0019305">
    <property type="term" value="P:dTDP-rhamnose biosynthetic process"/>
    <property type="evidence" value="ECO:0007669"/>
    <property type="project" value="UniProtKB-UniPathway"/>
</dbReference>
<dbReference type="InterPro" id="IPR029903">
    <property type="entry name" value="RmlD-like-bd"/>
</dbReference>
<dbReference type="UniPathway" id="UPA00124"/>
<comment type="function">
    <text evidence="2">Catalyzes the reduction of dTDP-6-deoxy-L-lyxo-4-hexulose to yield dTDP-L-rhamnose.</text>
</comment>
<accession>A0A0Q0YD15</accession>
<evidence type="ECO:0000259" key="3">
    <source>
        <dbReference type="Pfam" id="PF04321"/>
    </source>
</evidence>
<evidence type="ECO:0000256" key="1">
    <source>
        <dbReference type="ARBA" id="ARBA00010944"/>
    </source>
</evidence>